<dbReference type="EMBL" id="CP011390">
    <property type="protein sequence ID" value="ANE53495.1"/>
    <property type="molecule type" value="Genomic_DNA"/>
</dbReference>
<gene>
    <name evidence="1" type="ORF">SY85_14135</name>
</gene>
<sequence>MWPSEFVEGLVNMPFHQRALAISKELMGADLAMDFDMLINKAPVTNTITPWHQDEAYWVNVPDKRATSCWLALDDATVENGCMWFVPGSNQNAVRPHRFAAGNGGALTCDASEEEGLAVELKAGSCTFHHGRTLHYSRGNATSGHRRAFIVNFRPAEMIQLERELGFDHGKSDASKRELRNEEFKKA</sequence>
<dbReference type="GO" id="GO:0016706">
    <property type="term" value="F:2-oxoglutarate-dependent dioxygenase activity"/>
    <property type="evidence" value="ECO:0007669"/>
    <property type="project" value="UniProtKB-ARBA"/>
</dbReference>
<dbReference type="Pfam" id="PF05721">
    <property type="entry name" value="PhyH"/>
    <property type="match status" value="1"/>
</dbReference>
<name>A0A172U2D1_9BACT</name>
<reference evidence="2" key="1">
    <citation type="submission" date="2015-01" db="EMBL/GenBank/DDBJ databases">
        <title>Flavisolibacter sp./LCS9/ whole genome sequencing.</title>
        <authorList>
            <person name="Kim M.K."/>
            <person name="Srinivasan S."/>
            <person name="Lee J.-J."/>
        </authorList>
    </citation>
    <scope>NUCLEOTIDE SEQUENCE [LARGE SCALE GENOMIC DNA]</scope>
    <source>
        <strain evidence="2">LCS9</strain>
    </source>
</reference>
<evidence type="ECO:0008006" key="3">
    <source>
        <dbReference type="Google" id="ProtNLM"/>
    </source>
</evidence>
<dbReference type="InterPro" id="IPR008775">
    <property type="entry name" value="Phytyl_CoA_dOase-like"/>
</dbReference>
<protein>
    <recommendedName>
        <fullName evidence="3">SnoK-like protein</fullName>
    </recommendedName>
</protein>
<dbReference type="KEGG" id="fla:SY85_14135"/>
<dbReference type="STRING" id="1492898.SY85_14135"/>
<organism evidence="1 2">
    <name type="scientific">Flavisolibacter tropicus</name>
    <dbReference type="NCBI Taxonomy" id="1492898"/>
    <lineage>
        <taxon>Bacteria</taxon>
        <taxon>Pseudomonadati</taxon>
        <taxon>Bacteroidota</taxon>
        <taxon>Chitinophagia</taxon>
        <taxon>Chitinophagales</taxon>
        <taxon>Chitinophagaceae</taxon>
        <taxon>Flavisolibacter</taxon>
    </lineage>
</organism>
<dbReference type="AlphaFoldDB" id="A0A172U2D1"/>
<dbReference type="Gene3D" id="2.60.120.620">
    <property type="entry name" value="q2cbj1_9rhob like domain"/>
    <property type="match status" value="1"/>
</dbReference>
<proteinExistence type="predicted"/>
<accession>A0A172U2D1</accession>
<dbReference type="PATRIC" id="fig|1492898.3.peg.3055"/>
<dbReference type="Proteomes" id="UP000077177">
    <property type="component" value="Chromosome"/>
</dbReference>
<dbReference type="GO" id="GO:0005506">
    <property type="term" value="F:iron ion binding"/>
    <property type="evidence" value="ECO:0007669"/>
    <property type="project" value="UniProtKB-ARBA"/>
</dbReference>
<evidence type="ECO:0000313" key="1">
    <source>
        <dbReference type="EMBL" id="ANE53495.1"/>
    </source>
</evidence>
<dbReference type="PANTHER" id="PTHR20883:SF46">
    <property type="entry name" value="PHYTANOYL-COA HYDROXYLASE"/>
    <property type="match status" value="1"/>
</dbReference>
<evidence type="ECO:0000313" key="2">
    <source>
        <dbReference type="Proteomes" id="UP000077177"/>
    </source>
</evidence>
<keyword evidence="2" id="KW-1185">Reference proteome</keyword>
<dbReference type="PANTHER" id="PTHR20883">
    <property type="entry name" value="PHYTANOYL-COA DIOXYGENASE DOMAIN CONTAINING 1"/>
    <property type="match status" value="1"/>
</dbReference>
<dbReference type="SUPFAM" id="SSF51197">
    <property type="entry name" value="Clavaminate synthase-like"/>
    <property type="match status" value="1"/>
</dbReference>
<reference evidence="1 2" key="2">
    <citation type="journal article" date="2016" name="Int. J. Syst. Evol. Microbiol.">
        <title>Flavisolibacter tropicus sp. nov., isolated from tropical soil.</title>
        <authorList>
            <person name="Lee J.J."/>
            <person name="Kang M.S."/>
            <person name="Kim G.S."/>
            <person name="Lee C.S."/>
            <person name="Lim S."/>
            <person name="Lee J."/>
            <person name="Roh S.H."/>
            <person name="Kang H."/>
            <person name="Ha J.M."/>
            <person name="Bae S."/>
            <person name="Jung H.Y."/>
            <person name="Kim M.K."/>
        </authorList>
    </citation>
    <scope>NUCLEOTIDE SEQUENCE [LARGE SCALE GENOMIC DNA]</scope>
    <source>
        <strain evidence="1 2">LCS9</strain>
    </source>
</reference>